<comment type="subcellular location">
    <subcellularLocation>
        <location evidence="1">Cytoplasm</location>
    </subcellularLocation>
    <subcellularLocation>
        <location evidence="2">Secreted</location>
    </subcellularLocation>
</comment>
<dbReference type="GO" id="GO:0060339">
    <property type="term" value="P:negative regulation of type I interferon-mediated signaling pathway"/>
    <property type="evidence" value="ECO:0007669"/>
    <property type="project" value="Ensembl"/>
</dbReference>
<keyword evidence="15" id="KW-1185">Reference proteome</keyword>
<dbReference type="GO" id="GO:0032733">
    <property type="term" value="P:positive regulation of interleukin-10 production"/>
    <property type="evidence" value="ECO:0007669"/>
    <property type="project" value="Ensembl"/>
</dbReference>
<evidence type="ECO:0000256" key="3">
    <source>
        <dbReference type="ARBA" id="ARBA00022490"/>
    </source>
</evidence>
<dbReference type="InParanoid" id="G1MJQ9"/>
<evidence type="ECO:0000256" key="9">
    <source>
        <dbReference type="ARBA" id="ARBA00023118"/>
    </source>
</evidence>
<name>G1MJQ9_AILME</name>
<organism evidence="14 15">
    <name type="scientific">Ailuropoda melanoleuca</name>
    <name type="common">Giant panda</name>
    <dbReference type="NCBI Taxonomy" id="9646"/>
    <lineage>
        <taxon>Eukaryota</taxon>
        <taxon>Metazoa</taxon>
        <taxon>Chordata</taxon>
        <taxon>Craniata</taxon>
        <taxon>Vertebrata</taxon>
        <taxon>Euteleostomi</taxon>
        <taxon>Mammalia</taxon>
        <taxon>Eutheria</taxon>
        <taxon>Laurasiatheria</taxon>
        <taxon>Carnivora</taxon>
        <taxon>Caniformia</taxon>
        <taxon>Ursidae</taxon>
        <taxon>Ailuropoda</taxon>
    </lineage>
</organism>
<dbReference type="GO" id="GO:0031386">
    <property type="term" value="F:protein tag activity"/>
    <property type="evidence" value="ECO:0007669"/>
    <property type="project" value="Ensembl"/>
</dbReference>
<evidence type="ECO:0000256" key="1">
    <source>
        <dbReference type="ARBA" id="ARBA00004496"/>
    </source>
</evidence>
<dbReference type="FunFam" id="3.10.20.90:FF:000240">
    <property type="entry name" value="ISG15 ubiquitin-like modifier"/>
    <property type="match status" value="1"/>
</dbReference>
<dbReference type="GO" id="GO:0005178">
    <property type="term" value="F:integrin binding"/>
    <property type="evidence" value="ECO:0007669"/>
    <property type="project" value="Ensembl"/>
</dbReference>
<dbReference type="GO" id="GO:0034340">
    <property type="term" value="P:response to type I interferon"/>
    <property type="evidence" value="ECO:0007669"/>
    <property type="project" value="Ensembl"/>
</dbReference>
<dbReference type="GO" id="GO:0031593">
    <property type="term" value="F:polyubiquitin modification-dependent protein binding"/>
    <property type="evidence" value="ECO:0007669"/>
    <property type="project" value="TreeGrafter"/>
</dbReference>
<dbReference type="Proteomes" id="UP000008912">
    <property type="component" value="Unassembled WGS sequence"/>
</dbReference>
<protein>
    <recommendedName>
        <fullName evidence="11">Ubiquitin-like protein ISG15</fullName>
    </recommendedName>
    <alternativeName>
        <fullName evidence="12">Ubiquitin cross-reactive protein</fullName>
    </alternativeName>
</protein>
<reference evidence="14" key="2">
    <citation type="submission" date="2025-08" db="UniProtKB">
        <authorList>
            <consortium name="Ensembl"/>
        </authorList>
    </citation>
    <scope>IDENTIFICATION</scope>
</reference>
<dbReference type="GO" id="GO:0005576">
    <property type="term" value="C:extracellular region"/>
    <property type="evidence" value="ECO:0007669"/>
    <property type="project" value="UniProtKB-SubCell"/>
</dbReference>
<evidence type="ECO:0000256" key="6">
    <source>
        <dbReference type="ARBA" id="ARBA00022737"/>
    </source>
</evidence>
<dbReference type="eggNOG" id="KOG0001">
    <property type="taxonomic scope" value="Eukaryota"/>
</dbReference>
<dbReference type="Pfam" id="PF00240">
    <property type="entry name" value="ubiquitin"/>
    <property type="match status" value="2"/>
</dbReference>
<evidence type="ECO:0000256" key="5">
    <source>
        <dbReference type="ARBA" id="ARBA00022525"/>
    </source>
</evidence>
<sequence>MRLSPRHCPLTCTAHIHKRAERERSWKPRGAGSPEAANASVLMEELVPEPTAMAGNLKVKMLGGEEFLVPLRHSMLPLELKQQIAQKTGVPAFQQRLATHPAGQVLKDGVPLVSQGLCPGSTVLLVVQSCDDPLSILVRNDKGRSTAYEVRLTQTVAELKRQVCQQEHAQADLFWLSFEGKPMEDQHRLGEYGLTPQCTVFMNLRLRGGRGREWAGPGGQR</sequence>
<reference evidence="14 15" key="1">
    <citation type="journal article" date="2010" name="Nature">
        <title>The sequence and de novo assembly of the giant panda genome.</title>
        <authorList>
            <person name="Li R."/>
            <person name="Fan W."/>
            <person name="Tian G."/>
            <person name="Zhu H."/>
            <person name="He L."/>
            <person name="Cai J."/>
            <person name="Huang Q."/>
            <person name="Cai Q."/>
            <person name="Li B."/>
            <person name="Bai Y."/>
            <person name="Zhang Z."/>
            <person name="Zhang Y."/>
            <person name="Wang W."/>
            <person name="Li J."/>
            <person name="Wei F."/>
            <person name="Li H."/>
            <person name="Jian M."/>
            <person name="Li J."/>
            <person name="Zhang Z."/>
            <person name="Nielsen R."/>
            <person name="Li D."/>
            <person name="Gu W."/>
            <person name="Yang Z."/>
            <person name="Xuan Z."/>
            <person name="Ryder O.A."/>
            <person name="Leung F.C."/>
            <person name="Zhou Y."/>
            <person name="Cao J."/>
            <person name="Sun X."/>
            <person name="Fu Y."/>
            <person name="Fang X."/>
            <person name="Guo X."/>
            <person name="Wang B."/>
            <person name="Hou R."/>
            <person name="Shen F."/>
            <person name="Mu B."/>
            <person name="Ni P."/>
            <person name="Lin R."/>
            <person name="Qian W."/>
            <person name="Wang G."/>
            <person name="Yu C."/>
            <person name="Nie W."/>
            <person name="Wang J."/>
            <person name="Wu Z."/>
            <person name="Liang H."/>
            <person name="Min J."/>
            <person name="Wu Q."/>
            <person name="Cheng S."/>
            <person name="Ruan J."/>
            <person name="Wang M."/>
            <person name="Shi Z."/>
            <person name="Wen M."/>
            <person name="Liu B."/>
            <person name="Ren X."/>
            <person name="Zheng H."/>
            <person name="Dong D."/>
            <person name="Cook K."/>
            <person name="Shan G."/>
            <person name="Zhang H."/>
            <person name="Kosiol C."/>
            <person name="Xie X."/>
            <person name="Lu Z."/>
            <person name="Zheng H."/>
            <person name="Li Y."/>
            <person name="Steiner C.C."/>
            <person name="Lam T.T."/>
            <person name="Lin S."/>
            <person name="Zhang Q."/>
            <person name="Li G."/>
            <person name="Tian J."/>
            <person name="Gong T."/>
            <person name="Liu H."/>
            <person name="Zhang D."/>
            <person name="Fang L."/>
            <person name="Ye C."/>
            <person name="Zhang J."/>
            <person name="Hu W."/>
            <person name="Xu A."/>
            <person name="Ren Y."/>
            <person name="Zhang G."/>
            <person name="Bruford M.W."/>
            <person name="Li Q."/>
            <person name="Ma L."/>
            <person name="Guo Y."/>
            <person name="An N."/>
            <person name="Hu Y."/>
            <person name="Zheng Y."/>
            <person name="Shi Y."/>
            <person name="Li Z."/>
            <person name="Liu Q."/>
            <person name="Chen Y."/>
            <person name="Zhao J."/>
            <person name="Qu N."/>
            <person name="Zhao S."/>
            <person name="Tian F."/>
            <person name="Wang X."/>
            <person name="Wang H."/>
            <person name="Xu L."/>
            <person name="Liu X."/>
            <person name="Vinar T."/>
            <person name="Wang Y."/>
            <person name="Lam T.W."/>
            <person name="Yiu S.M."/>
            <person name="Liu S."/>
            <person name="Zhang H."/>
            <person name="Li D."/>
            <person name="Huang Y."/>
            <person name="Wang X."/>
            <person name="Yang G."/>
            <person name="Jiang Z."/>
            <person name="Wang J."/>
            <person name="Qin N."/>
            <person name="Li L."/>
            <person name="Li J."/>
            <person name="Bolund L."/>
            <person name="Kristiansen K."/>
            <person name="Wong G.K."/>
            <person name="Olson M."/>
            <person name="Zhang X."/>
            <person name="Li S."/>
            <person name="Yang H."/>
            <person name="Wang J."/>
            <person name="Wang J."/>
        </authorList>
    </citation>
    <scope>NUCLEOTIDE SEQUENCE [LARGE SCALE GENOMIC DNA]</scope>
</reference>
<evidence type="ECO:0000256" key="11">
    <source>
        <dbReference type="ARBA" id="ARBA00072706"/>
    </source>
</evidence>
<dbReference type="Gene3D" id="3.10.20.90">
    <property type="entry name" value="Phosphatidylinositol 3-kinase Catalytic Subunit, Chain A, domain 1"/>
    <property type="match status" value="2"/>
</dbReference>
<keyword evidence="6" id="KW-0677">Repeat</keyword>
<dbReference type="GO" id="GO:0007229">
    <property type="term" value="P:integrin-mediated signaling pathway"/>
    <property type="evidence" value="ECO:0007669"/>
    <property type="project" value="Ensembl"/>
</dbReference>
<dbReference type="InterPro" id="IPR015496">
    <property type="entry name" value="Ubiquilin"/>
</dbReference>
<dbReference type="GO" id="GO:0042742">
    <property type="term" value="P:defense response to bacterium"/>
    <property type="evidence" value="ECO:0007669"/>
    <property type="project" value="Ensembl"/>
</dbReference>
<dbReference type="GO" id="GO:0032020">
    <property type="term" value="P:ISG15-protein conjugation"/>
    <property type="evidence" value="ECO:0007669"/>
    <property type="project" value="Ensembl"/>
</dbReference>
<keyword evidence="9" id="KW-0051">Antiviral defense</keyword>
<keyword evidence="5" id="KW-0964">Secreted</keyword>
<dbReference type="GO" id="GO:0006511">
    <property type="term" value="P:ubiquitin-dependent protein catabolic process"/>
    <property type="evidence" value="ECO:0007669"/>
    <property type="project" value="TreeGrafter"/>
</dbReference>
<dbReference type="STRING" id="9646.ENSAMEP00000019594"/>
<accession>G1MJQ9</accession>
<evidence type="ECO:0000313" key="15">
    <source>
        <dbReference type="Proteomes" id="UP000008912"/>
    </source>
</evidence>
<keyword evidence="4" id="KW-1017">Isopeptide bond</keyword>
<dbReference type="PROSITE" id="PS50053">
    <property type="entry name" value="UBIQUITIN_2"/>
    <property type="match status" value="2"/>
</dbReference>
<dbReference type="GeneTree" id="ENSGT00940000162007"/>
<evidence type="ECO:0000256" key="7">
    <source>
        <dbReference type="ARBA" id="ARBA00022786"/>
    </source>
</evidence>
<evidence type="ECO:0000256" key="8">
    <source>
        <dbReference type="ARBA" id="ARBA00022799"/>
    </source>
</evidence>
<reference evidence="14" key="3">
    <citation type="submission" date="2025-09" db="UniProtKB">
        <authorList>
            <consortium name="Ensembl"/>
        </authorList>
    </citation>
    <scope>IDENTIFICATION</scope>
</reference>
<dbReference type="FunFam" id="3.10.20.90:FF:000264">
    <property type="entry name" value="ISG15 ubiquitin-like modifier"/>
    <property type="match status" value="1"/>
</dbReference>
<proteinExistence type="predicted"/>
<evidence type="ECO:0000256" key="2">
    <source>
        <dbReference type="ARBA" id="ARBA00004613"/>
    </source>
</evidence>
<feature type="domain" description="Ubiquitin-like" evidence="13">
    <location>
        <begin position="134"/>
        <end position="209"/>
    </location>
</feature>
<dbReference type="GO" id="GO:0070585">
    <property type="term" value="P:protein localization to mitochondrion"/>
    <property type="evidence" value="ECO:0007669"/>
    <property type="project" value="Ensembl"/>
</dbReference>
<gene>
    <name evidence="14" type="primary">ISG15</name>
</gene>
<keyword evidence="10" id="KW-1015">Disulfide bond</keyword>
<dbReference type="GO" id="GO:0032729">
    <property type="term" value="P:positive regulation of type II interferon production"/>
    <property type="evidence" value="ECO:0007669"/>
    <property type="project" value="Ensembl"/>
</dbReference>
<dbReference type="GO" id="GO:0032728">
    <property type="term" value="P:positive regulation of interferon-beta production"/>
    <property type="evidence" value="ECO:0007669"/>
    <property type="project" value="Ensembl"/>
</dbReference>
<evidence type="ECO:0000259" key="13">
    <source>
        <dbReference type="PROSITE" id="PS50053"/>
    </source>
</evidence>
<dbReference type="InterPro" id="IPR000626">
    <property type="entry name" value="Ubiquitin-like_dom"/>
</dbReference>
<keyword evidence="3" id="KW-0963">Cytoplasm</keyword>
<dbReference type="AlphaFoldDB" id="G1MJQ9"/>
<dbReference type="PANTHER" id="PTHR10677:SF16">
    <property type="entry name" value="UBIQUILIN-1"/>
    <property type="match status" value="1"/>
</dbReference>
<dbReference type="Ensembl" id="ENSAMET00000020363.2">
    <property type="protein sequence ID" value="ENSAMEP00000019594.2"/>
    <property type="gene ID" value="ENSAMEG00000018541.2"/>
</dbReference>
<dbReference type="GO" id="GO:0045071">
    <property type="term" value="P:negative regulation of viral genome replication"/>
    <property type="evidence" value="ECO:0007669"/>
    <property type="project" value="Ensembl"/>
</dbReference>
<evidence type="ECO:0000313" key="14">
    <source>
        <dbReference type="Ensembl" id="ENSAMEP00000019594.2"/>
    </source>
</evidence>
<dbReference type="PANTHER" id="PTHR10677">
    <property type="entry name" value="UBIQUILIN"/>
    <property type="match status" value="1"/>
</dbReference>
<dbReference type="SMART" id="SM00213">
    <property type="entry name" value="UBQ"/>
    <property type="match status" value="2"/>
</dbReference>
<evidence type="ECO:0000256" key="10">
    <source>
        <dbReference type="ARBA" id="ARBA00023157"/>
    </source>
</evidence>
<evidence type="ECO:0000256" key="4">
    <source>
        <dbReference type="ARBA" id="ARBA00022499"/>
    </source>
</evidence>
<keyword evidence="7" id="KW-0833">Ubl conjugation pathway</keyword>
<dbReference type="InterPro" id="IPR029071">
    <property type="entry name" value="Ubiquitin-like_domsf"/>
</dbReference>
<dbReference type="GO" id="GO:0051607">
    <property type="term" value="P:defense response to virus"/>
    <property type="evidence" value="ECO:0007669"/>
    <property type="project" value="UniProtKB-KW"/>
</dbReference>
<feature type="domain" description="Ubiquitin-like" evidence="13">
    <location>
        <begin position="55"/>
        <end position="128"/>
    </location>
</feature>
<dbReference type="HOGENOM" id="CLU_010412_4_2_1"/>
<keyword evidence="8" id="KW-0702">S-nitrosylation</keyword>
<dbReference type="SUPFAM" id="SSF54236">
    <property type="entry name" value="Ubiquitin-like"/>
    <property type="match status" value="2"/>
</dbReference>
<dbReference type="GO" id="GO:0005829">
    <property type="term" value="C:cytosol"/>
    <property type="evidence" value="ECO:0007669"/>
    <property type="project" value="TreeGrafter"/>
</dbReference>
<dbReference type="GO" id="GO:0032461">
    <property type="term" value="P:positive regulation of protein oligomerization"/>
    <property type="evidence" value="ECO:0007669"/>
    <property type="project" value="Ensembl"/>
</dbReference>
<dbReference type="GO" id="GO:0031397">
    <property type="term" value="P:negative regulation of protein ubiquitination"/>
    <property type="evidence" value="ECO:0007669"/>
    <property type="project" value="Ensembl"/>
</dbReference>
<evidence type="ECO:0000256" key="12">
    <source>
        <dbReference type="ARBA" id="ARBA00075855"/>
    </source>
</evidence>